<feature type="compositionally biased region" description="Basic residues" evidence="1">
    <location>
        <begin position="117"/>
        <end position="128"/>
    </location>
</feature>
<gene>
    <name evidence="2" type="ORF">LPMP_290810</name>
</gene>
<evidence type="ECO:0000313" key="2">
    <source>
        <dbReference type="EMBL" id="AIO00032.1"/>
    </source>
</evidence>
<feature type="compositionally biased region" description="Acidic residues" evidence="1">
    <location>
        <begin position="492"/>
        <end position="522"/>
    </location>
</feature>
<dbReference type="eggNOG" id="ENOG502SBA2">
    <property type="taxonomic scope" value="Eukaryota"/>
</dbReference>
<evidence type="ECO:0000313" key="3">
    <source>
        <dbReference type="Proteomes" id="UP000063063"/>
    </source>
</evidence>
<dbReference type="Proteomes" id="UP000063063">
    <property type="component" value="Chromosome 29"/>
</dbReference>
<feature type="compositionally biased region" description="Low complexity" evidence="1">
    <location>
        <begin position="585"/>
        <end position="598"/>
    </location>
</feature>
<dbReference type="GeneID" id="22576845"/>
<dbReference type="VEuPathDB" id="TriTrypDB:LPMP_290810"/>
<feature type="region of interest" description="Disordered" evidence="1">
    <location>
        <begin position="562"/>
        <end position="616"/>
    </location>
</feature>
<protein>
    <submittedName>
        <fullName evidence="2">Uncharacterized protein</fullName>
    </submittedName>
</protein>
<feature type="region of interest" description="Disordered" evidence="1">
    <location>
        <begin position="483"/>
        <end position="529"/>
    </location>
</feature>
<name>A0A088SE47_LEIPA</name>
<sequence length="616" mass="67352">MFSASYPAPPVTLRGNYAAAVQQTSKINTAAHSISRTVVVGAAAVAFGVSAVFGSSLLYASLHSAENAASGASTSPSWWSSLVRRLRFRSCGNDEDDDAFASATGAENLFDEEKVKARQKLPRGKAKGTTRTQTTSATIAAAGDAAGADSATLPKLAGSAQFVLDAKEELNMLANAEEIREREHYIKLMRALLQREAGVAYDDDNDSTTSSDSTDVSLNYHLATAMEGNARDELLMAFSTYGNLSGDTVYSSLTRDAGDESPADLQLNIMIKTLEYLDMSNEREKLRTRRIAMYRETGRATPVSSLDAAEGGEDDGERDGDEGAIVDSMRYQLAARCAAARYGMTGPMDKGVIDGGDGEGYPGPMGRQAQRFQSMMLCPSKMKMPADDRMNIDHSVLDRILGEGPTMRSNPAISGAASNGYAAPRANRADMMEDGWEAEDDDEEAELMAYLQQADNALHFYSREEMRRARRDPADDIRIVGMDDSAFGKDDAESEWEDEMDEEDMVNTDEEDDAQLDEEDDLAAATPWSRRDKRDFERELFERIRHLAKSFTLTDAMAEREVLEEDGRKQAARKQRREQGSHSSATAAVDPAPAAAADDIAEDNEEWEDEADWEDA</sequence>
<dbReference type="VEuPathDB" id="TriTrypDB:LPAL13_290012300"/>
<dbReference type="RefSeq" id="XP_010700689.1">
    <property type="nucleotide sequence ID" value="XM_010702387.1"/>
</dbReference>
<dbReference type="EMBL" id="CP009398">
    <property type="protein sequence ID" value="AIO00032.1"/>
    <property type="molecule type" value="Genomic_DNA"/>
</dbReference>
<dbReference type="AlphaFoldDB" id="A0A088SE47"/>
<feature type="region of interest" description="Disordered" evidence="1">
    <location>
        <begin position="114"/>
        <end position="134"/>
    </location>
</feature>
<proteinExistence type="predicted"/>
<organism evidence="2 3">
    <name type="scientific">Leishmania panamensis</name>
    <dbReference type="NCBI Taxonomy" id="5679"/>
    <lineage>
        <taxon>Eukaryota</taxon>
        <taxon>Discoba</taxon>
        <taxon>Euglenozoa</taxon>
        <taxon>Kinetoplastea</taxon>
        <taxon>Metakinetoplastina</taxon>
        <taxon>Trypanosomatida</taxon>
        <taxon>Trypanosomatidae</taxon>
        <taxon>Leishmaniinae</taxon>
        <taxon>Leishmania</taxon>
        <taxon>Leishmania guyanensis species complex</taxon>
    </lineage>
</organism>
<feature type="compositionally biased region" description="Acidic residues" evidence="1">
    <location>
        <begin position="310"/>
        <end position="322"/>
    </location>
</feature>
<feature type="region of interest" description="Disordered" evidence="1">
    <location>
        <begin position="300"/>
        <end position="322"/>
    </location>
</feature>
<keyword evidence="3" id="KW-1185">Reference proteome</keyword>
<dbReference type="OrthoDB" id="273654at2759"/>
<feature type="compositionally biased region" description="Acidic residues" evidence="1">
    <location>
        <begin position="599"/>
        <end position="616"/>
    </location>
</feature>
<reference evidence="2 3" key="1">
    <citation type="journal article" date="2015" name="Sci. Rep.">
        <title>The genome of Leishmania panamensis: insights into genomics of the L. (Viannia) subgenus.</title>
        <authorList>
            <person name="Llanes A."/>
            <person name="Restrepo C.M."/>
            <person name="Vecchio G.D."/>
            <person name="Anguizola F.J."/>
            <person name="Lleonart R."/>
        </authorList>
    </citation>
    <scope>NUCLEOTIDE SEQUENCE [LARGE SCALE GENOMIC DNA]</scope>
    <source>
        <strain evidence="2 3">MHOM/PA/94/PSC-1</strain>
    </source>
</reference>
<accession>A0A088SE47</accession>
<dbReference type="KEGG" id="lpan:LPMP_290810"/>
<evidence type="ECO:0000256" key="1">
    <source>
        <dbReference type="SAM" id="MobiDB-lite"/>
    </source>
</evidence>